<organism evidence="1 2">
    <name type="scientific">Holotrichia oblita</name>
    <name type="common">Chafer beetle</name>
    <dbReference type="NCBI Taxonomy" id="644536"/>
    <lineage>
        <taxon>Eukaryota</taxon>
        <taxon>Metazoa</taxon>
        <taxon>Ecdysozoa</taxon>
        <taxon>Arthropoda</taxon>
        <taxon>Hexapoda</taxon>
        <taxon>Insecta</taxon>
        <taxon>Pterygota</taxon>
        <taxon>Neoptera</taxon>
        <taxon>Endopterygota</taxon>
        <taxon>Coleoptera</taxon>
        <taxon>Polyphaga</taxon>
        <taxon>Scarabaeiformia</taxon>
        <taxon>Scarabaeidae</taxon>
        <taxon>Melolonthinae</taxon>
        <taxon>Holotrichia</taxon>
    </lineage>
</organism>
<dbReference type="EMBL" id="CM043023">
    <property type="protein sequence ID" value="KAI4454522.1"/>
    <property type="molecule type" value="Genomic_DNA"/>
</dbReference>
<keyword evidence="2" id="KW-1185">Reference proteome</keyword>
<comment type="caution">
    <text evidence="1">The sequence shown here is derived from an EMBL/GenBank/DDBJ whole genome shotgun (WGS) entry which is preliminary data.</text>
</comment>
<sequence>MQKENVCLKLHYKISTMTENIDEYPDRLQDNLKDKTLFITGGSGFLGKVLIEKLLRCMEVKRIYILLREKKGKEPKQRIRELFQNPLFDTVRKQKGEKIFEKCTLIAGDVSIPDLGMSAQDRETLINEVEFVVHSAATIRFDDPMKKAVLLNVRGTKLVLELAAEMKKLLIYVHVSTSYCHLSEKVLYEKAYPAHADPHYIIKTVEHMDEKLVESITPTLLGTMPNTYAFTKNLSESLCVEQLDKLPIIILRPSVVIPIWKDPLPGWTDNINGPTGLLIGAGKGVIRTMYCNSDRYADFMPVDIVANSLVACMWDGVANKLVRRFYNLCSSAEYKVSYEEIINLGKQVVYERIPFNGVMWYPGGSMTKYRLLHQIRVLLYHYLPAVFIDTLLFCLGYKPILWRIQQRITKGFEVFEYYANNQWDFNNDTSMAARSQLNPKERQKYKLDGNGISYLDYFTDCTHACRLYILKETDDTIPAAKRHMRM</sequence>
<proteinExistence type="predicted"/>
<reference evidence="1" key="1">
    <citation type="submission" date="2022-04" db="EMBL/GenBank/DDBJ databases">
        <title>Chromosome-scale genome assembly of Holotrichia oblita Faldermann.</title>
        <authorList>
            <person name="Rongchong L."/>
        </authorList>
    </citation>
    <scope>NUCLEOTIDE SEQUENCE</scope>
    <source>
        <strain evidence="1">81SQS9</strain>
    </source>
</reference>
<evidence type="ECO:0000313" key="1">
    <source>
        <dbReference type="EMBL" id="KAI4454522.1"/>
    </source>
</evidence>
<evidence type="ECO:0000313" key="2">
    <source>
        <dbReference type="Proteomes" id="UP001056778"/>
    </source>
</evidence>
<gene>
    <name evidence="1" type="ORF">MML48_9g00021255</name>
</gene>
<accession>A0ACB9SHN8</accession>
<name>A0ACB9SHN8_HOLOL</name>
<protein>
    <submittedName>
        <fullName evidence="1">Male sterility protein 2-related</fullName>
    </submittedName>
</protein>
<dbReference type="Proteomes" id="UP001056778">
    <property type="component" value="Chromosome 9"/>
</dbReference>